<dbReference type="Proteomes" id="UP000663860">
    <property type="component" value="Unassembled WGS sequence"/>
</dbReference>
<protein>
    <recommendedName>
        <fullName evidence="1">Protein kinase domain-containing protein</fullName>
    </recommendedName>
</protein>
<evidence type="ECO:0000259" key="1">
    <source>
        <dbReference type="PROSITE" id="PS50011"/>
    </source>
</evidence>
<dbReference type="Pfam" id="PF00069">
    <property type="entry name" value="Pkinase"/>
    <property type="match status" value="1"/>
</dbReference>
<dbReference type="GO" id="GO:0044773">
    <property type="term" value="P:mitotic DNA damage checkpoint signaling"/>
    <property type="evidence" value="ECO:0007669"/>
    <property type="project" value="TreeGrafter"/>
</dbReference>
<dbReference type="InterPro" id="IPR011009">
    <property type="entry name" value="Kinase-like_dom_sf"/>
</dbReference>
<dbReference type="SMART" id="SM00220">
    <property type="entry name" value="S_TKc"/>
    <property type="match status" value="1"/>
</dbReference>
<name>A0A819TQA3_9BILA</name>
<dbReference type="EMBL" id="CAJOBB010004264">
    <property type="protein sequence ID" value="CAF4081544.1"/>
    <property type="molecule type" value="Genomic_DNA"/>
</dbReference>
<dbReference type="EMBL" id="CAJNOE010000352">
    <property type="protein sequence ID" value="CAF1167056.1"/>
    <property type="molecule type" value="Genomic_DNA"/>
</dbReference>
<evidence type="ECO:0000313" key="3">
    <source>
        <dbReference type="EMBL" id="CAF4081544.1"/>
    </source>
</evidence>
<dbReference type="GO" id="GO:0005524">
    <property type="term" value="F:ATP binding"/>
    <property type="evidence" value="ECO:0007669"/>
    <property type="project" value="InterPro"/>
</dbReference>
<dbReference type="GO" id="GO:0005634">
    <property type="term" value="C:nucleus"/>
    <property type="evidence" value="ECO:0007669"/>
    <property type="project" value="TreeGrafter"/>
</dbReference>
<dbReference type="GO" id="GO:0004674">
    <property type="term" value="F:protein serine/threonine kinase activity"/>
    <property type="evidence" value="ECO:0007669"/>
    <property type="project" value="TreeGrafter"/>
</dbReference>
<proteinExistence type="predicted"/>
<evidence type="ECO:0000313" key="4">
    <source>
        <dbReference type="Proteomes" id="UP000663868"/>
    </source>
</evidence>
<dbReference type="SUPFAM" id="SSF56112">
    <property type="entry name" value="Protein kinase-like (PK-like)"/>
    <property type="match status" value="1"/>
</dbReference>
<reference evidence="3" key="1">
    <citation type="submission" date="2021-02" db="EMBL/GenBank/DDBJ databases">
        <authorList>
            <person name="Nowell W R."/>
        </authorList>
    </citation>
    <scope>NUCLEOTIDE SEQUENCE</scope>
</reference>
<dbReference type="Proteomes" id="UP000663868">
    <property type="component" value="Unassembled WGS sequence"/>
</dbReference>
<dbReference type="PANTHER" id="PTHR44167">
    <property type="entry name" value="OVARIAN-SPECIFIC SERINE/THREONINE-PROTEIN KINASE LOK-RELATED"/>
    <property type="match status" value="1"/>
</dbReference>
<organism evidence="3 4">
    <name type="scientific">Adineta steineri</name>
    <dbReference type="NCBI Taxonomy" id="433720"/>
    <lineage>
        <taxon>Eukaryota</taxon>
        <taxon>Metazoa</taxon>
        <taxon>Spiralia</taxon>
        <taxon>Gnathifera</taxon>
        <taxon>Rotifera</taxon>
        <taxon>Eurotatoria</taxon>
        <taxon>Bdelloidea</taxon>
        <taxon>Adinetida</taxon>
        <taxon>Adinetidae</taxon>
        <taxon>Adineta</taxon>
    </lineage>
</organism>
<dbReference type="PROSITE" id="PS00108">
    <property type="entry name" value="PROTEIN_KINASE_ST"/>
    <property type="match status" value="1"/>
</dbReference>
<accession>A0A819TQA3</accession>
<dbReference type="Gene3D" id="1.10.510.10">
    <property type="entry name" value="Transferase(Phosphotransferase) domain 1"/>
    <property type="match status" value="1"/>
</dbReference>
<evidence type="ECO:0000313" key="2">
    <source>
        <dbReference type="EMBL" id="CAF1167056.1"/>
    </source>
</evidence>
<dbReference type="InterPro" id="IPR008271">
    <property type="entry name" value="Ser/Thr_kinase_AS"/>
</dbReference>
<dbReference type="PANTHER" id="PTHR44167:SF24">
    <property type="entry name" value="SERINE_THREONINE-PROTEIN KINASE CHK2"/>
    <property type="match status" value="1"/>
</dbReference>
<dbReference type="PROSITE" id="PS50011">
    <property type="entry name" value="PROTEIN_KINASE_DOM"/>
    <property type="match status" value="1"/>
</dbReference>
<sequence length="530" mass="60549">MASSKTVCWEPTGLPYDVPPKWKKSKKSSGPHSGGEGEVTKICLNANEKMTAVIKVYTYDTRTRKMRAYREITALKTLKDLTNVSHLYSADTNIVTNVPDNLSDTLKDNYATFWAIMTNIEGVTLKEFVTKRYKHPQGFSLLDALTLTEKLLYIVKTIHAMGVVHRDLKPDNIMITYQNYGDPIEKAEIFVIDFGLAYIKTQENIDIDWSEYDRTDDVVTELGDSLGNRWYRVPQLDKHDIIKMTAKEKNDLFHVIRRSSTIDASSICAIFFWMLTQIVPQTNRDKDTNLAPHQRESANIKKKIDQTISNITGLSNAESQMLAKRLQLYLMTTFDKGFEFADRQWTIEQLNYRLQLIRNTLESLKTASSLLETLEDVSDALIKLGDTASSAVPSPYEIRSPLDKAASAFVFAKTRFIENHQRGYKWTDGGCQWSDDVNHMVERKHYDTLTYYLLNQNWSIIVCFTANVNETGQSVFLSIGSIVHGLYIGIPIGEYATNSNSLDKSDIYTNFERELKNLIHLICKRKASTR</sequence>
<gene>
    <name evidence="2" type="ORF">IZO911_LOCUS26667</name>
    <name evidence="3" type="ORF">KXQ929_LOCUS33381</name>
</gene>
<dbReference type="InterPro" id="IPR000719">
    <property type="entry name" value="Prot_kinase_dom"/>
</dbReference>
<dbReference type="AlphaFoldDB" id="A0A819TQA3"/>
<comment type="caution">
    <text evidence="3">The sequence shown here is derived from an EMBL/GenBank/DDBJ whole genome shotgun (WGS) entry which is preliminary data.</text>
</comment>
<feature type="domain" description="Protein kinase" evidence="1">
    <location>
        <begin position="25"/>
        <end position="330"/>
    </location>
</feature>